<dbReference type="EMBL" id="JACBYR010000001">
    <property type="protein sequence ID" value="NYE82828.1"/>
    <property type="molecule type" value="Genomic_DNA"/>
</dbReference>
<dbReference type="AlphaFoldDB" id="A0A7Y9LN57"/>
<dbReference type="Gene3D" id="3.40.50.2300">
    <property type="match status" value="2"/>
</dbReference>
<evidence type="ECO:0000259" key="3">
    <source>
        <dbReference type="Pfam" id="PF13458"/>
    </source>
</evidence>
<dbReference type="PANTHER" id="PTHR30483:SF6">
    <property type="entry name" value="PERIPLASMIC BINDING PROTEIN OF ABC TRANSPORTER FOR NATURAL AMINO ACIDS"/>
    <property type="match status" value="1"/>
</dbReference>
<name>A0A7Y9LN57_9BURK</name>
<keyword evidence="2" id="KW-0732">Signal</keyword>
<dbReference type="InterPro" id="IPR028081">
    <property type="entry name" value="Leu-bd"/>
</dbReference>
<proteinExistence type="inferred from homology"/>
<dbReference type="SUPFAM" id="SSF53822">
    <property type="entry name" value="Periplasmic binding protein-like I"/>
    <property type="match status" value="1"/>
</dbReference>
<protein>
    <submittedName>
        <fullName evidence="4">Branched-chain amino acid transport system substrate-binding protein</fullName>
    </submittedName>
</protein>
<feature type="domain" description="Leucine-binding protein" evidence="3">
    <location>
        <begin position="13"/>
        <end position="349"/>
    </location>
</feature>
<organism evidence="4 5">
    <name type="scientific">Pigmentiphaga litoralis</name>
    <dbReference type="NCBI Taxonomy" id="516702"/>
    <lineage>
        <taxon>Bacteria</taxon>
        <taxon>Pseudomonadati</taxon>
        <taxon>Pseudomonadota</taxon>
        <taxon>Betaproteobacteria</taxon>
        <taxon>Burkholderiales</taxon>
        <taxon>Alcaligenaceae</taxon>
        <taxon>Pigmentiphaga</taxon>
    </lineage>
</organism>
<evidence type="ECO:0000313" key="4">
    <source>
        <dbReference type="EMBL" id="NYE82828.1"/>
    </source>
</evidence>
<comment type="similarity">
    <text evidence="1">Belongs to the leucine-binding protein family.</text>
</comment>
<evidence type="ECO:0000256" key="1">
    <source>
        <dbReference type="ARBA" id="ARBA00010062"/>
    </source>
</evidence>
<sequence length="376" mass="40499">MTLASPAALAADPIKVGIALDISGPFAAIGTEARDGFNLAIDQLNGMLGGQKADFIQKDFAGVPDQALQVLDRFIKQDKITFFTGPIGSNSALAVGPVLFAAKIPYLSNNPGPSQFAGAQCNPFFFGAYQNDAFDEVAGLVANKRGYKNMVLLAPNYPAGKDHLAGFKRTYQAKVSDEIYTKVGQVDYSPEIAQIRTQKPDAVFIFLPGGMGINFIKQYVASGLKAIPILAPAFSADQDVIQAVGEPMLGLQNTTHWAHDLPVPANQKFVAAFKARYGGRYPTLYAAQAYDVIYAMDAAVRGVGGNVADKPALVQALERSDYASVRGKITLGKNHYPDQAYYLRVVDRDKNGTITNRLVEKIVDTQVDSYVGNCKM</sequence>
<reference evidence="4 5" key="1">
    <citation type="submission" date="2020-07" db="EMBL/GenBank/DDBJ databases">
        <title>Genomic Encyclopedia of Type Strains, Phase IV (KMG-V): Genome sequencing to study the core and pangenomes of soil and plant-associated prokaryotes.</title>
        <authorList>
            <person name="Whitman W."/>
        </authorList>
    </citation>
    <scope>NUCLEOTIDE SEQUENCE [LARGE SCALE GENOMIC DNA]</scope>
    <source>
        <strain evidence="4 5">SAS40</strain>
    </source>
</reference>
<dbReference type="RefSeq" id="WP_179586016.1">
    <property type="nucleotide sequence ID" value="NZ_JACBYR010000001.1"/>
</dbReference>
<dbReference type="Pfam" id="PF13458">
    <property type="entry name" value="Peripla_BP_6"/>
    <property type="match status" value="1"/>
</dbReference>
<keyword evidence="5" id="KW-1185">Reference proteome</keyword>
<gene>
    <name evidence="4" type="ORF">FHW18_002099</name>
</gene>
<evidence type="ECO:0000313" key="5">
    <source>
        <dbReference type="Proteomes" id="UP000542125"/>
    </source>
</evidence>
<dbReference type="PANTHER" id="PTHR30483">
    <property type="entry name" value="LEUCINE-SPECIFIC-BINDING PROTEIN"/>
    <property type="match status" value="1"/>
</dbReference>
<evidence type="ECO:0000256" key="2">
    <source>
        <dbReference type="ARBA" id="ARBA00022729"/>
    </source>
</evidence>
<dbReference type="InterPro" id="IPR028082">
    <property type="entry name" value="Peripla_BP_I"/>
</dbReference>
<comment type="caution">
    <text evidence="4">The sequence shown here is derived from an EMBL/GenBank/DDBJ whole genome shotgun (WGS) entry which is preliminary data.</text>
</comment>
<dbReference type="CDD" id="cd06359">
    <property type="entry name" value="PBP1_Nba-like"/>
    <property type="match status" value="1"/>
</dbReference>
<dbReference type="Proteomes" id="UP000542125">
    <property type="component" value="Unassembled WGS sequence"/>
</dbReference>
<accession>A0A7Y9LN57</accession>
<dbReference type="InterPro" id="IPR051010">
    <property type="entry name" value="BCAA_transport"/>
</dbReference>